<evidence type="ECO:0008006" key="4">
    <source>
        <dbReference type="Google" id="ProtNLM"/>
    </source>
</evidence>
<organism evidence="2 3">
    <name type="scientific">Protea cynaroides</name>
    <dbReference type="NCBI Taxonomy" id="273540"/>
    <lineage>
        <taxon>Eukaryota</taxon>
        <taxon>Viridiplantae</taxon>
        <taxon>Streptophyta</taxon>
        <taxon>Embryophyta</taxon>
        <taxon>Tracheophyta</taxon>
        <taxon>Spermatophyta</taxon>
        <taxon>Magnoliopsida</taxon>
        <taxon>Proteales</taxon>
        <taxon>Proteaceae</taxon>
        <taxon>Protea</taxon>
    </lineage>
</organism>
<accession>A0A9Q0KS04</accession>
<dbReference type="Proteomes" id="UP001141806">
    <property type="component" value="Unassembled WGS sequence"/>
</dbReference>
<evidence type="ECO:0000256" key="1">
    <source>
        <dbReference type="SAM" id="MobiDB-lite"/>
    </source>
</evidence>
<gene>
    <name evidence="2" type="ORF">NE237_000422</name>
</gene>
<keyword evidence="3" id="KW-1185">Reference proteome</keyword>
<proteinExistence type="predicted"/>
<evidence type="ECO:0000313" key="3">
    <source>
        <dbReference type="Proteomes" id="UP001141806"/>
    </source>
</evidence>
<reference evidence="2" key="1">
    <citation type="journal article" date="2023" name="Plant J.">
        <title>The genome of the king protea, Protea cynaroides.</title>
        <authorList>
            <person name="Chang J."/>
            <person name="Duong T.A."/>
            <person name="Schoeman C."/>
            <person name="Ma X."/>
            <person name="Roodt D."/>
            <person name="Barker N."/>
            <person name="Li Z."/>
            <person name="Van de Peer Y."/>
            <person name="Mizrachi E."/>
        </authorList>
    </citation>
    <scope>NUCLEOTIDE SEQUENCE</scope>
    <source>
        <tissue evidence="2">Young leaves</tissue>
    </source>
</reference>
<dbReference type="GO" id="GO:0007142">
    <property type="term" value="P:male meiosis II"/>
    <property type="evidence" value="ECO:0007669"/>
    <property type="project" value="InterPro"/>
</dbReference>
<sequence>MEERENSPLIRPVSLSVPRSPWCDFGLFLKLLKRMGCFFGCFRVEDDKQPDDYHVSDAVSSKKSDPLLSGNKRGSLLLSEEKESFPCKDTRCHTLGSALLKGDGEVRELRDEVTPEIRKASEKVKDSPPCDGEKEDSRFHSWLSSSFVNKLHWEEQLDQDYISPDKLCEDLGKYLGSTEHEPNSCMSKGELEEKNCPSEGREFESPDSETANPVLAIDNYKLSSVTQALAVDIQSRKRSVRFECESEVEPLTSNCENLKQSEVAVSHNGFNRSPYPTPLRVTDEMQTPGTIYPVNRENLANGKNSRIRSHYVYPVLNPVENFSQWKELKEDDGNTYLQVDHQRESFDKCEHATPISFSNESETLHEGAALKVDASLVHWLKSSSSPENYRNQNSGIGSICCVKSPKMSDEDRPILGMVAAHWNDDGLSHVSPNWRDGNGIPNSTTKYKEDQKVNWHATPFEERLEKALSKESNDYQRKPISERPIIFEENEETDTAVSRSHTSAQPESYERKPISDRPIIFEENEETETSVS</sequence>
<feature type="compositionally biased region" description="Basic and acidic residues" evidence="1">
    <location>
        <begin position="469"/>
        <end position="481"/>
    </location>
</feature>
<feature type="compositionally biased region" description="Basic and acidic residues" evidence="1">
    <location>
        <begin position="189"/>
        <end position="204"/>
    </location>
</feature>
<feature type="compositionally biased region" description="Polar residues" evidence="1">
    <location>
        <begin position="495"/>
        <end position="506"/>
    </location>
</feature>
<feature type="region of interest" description="Disordered" evidence="1">
    <location>
        <begin position="118"/>
        <end position="137"/>
    </location>
</feature>
<dbReference type="AlphaFoldDB" id="A0A9Q0KS04"/>
<dbReference type="InterPro" id="IPR039300">
    <property type="entry name" value="JASON"/>
</dbReference>
<evidence type="ECO:0000313" key="2">
    <source>
        <dbReference type="EMBL" id="KAJ4975316.1"/>
    </source>
</evidence>
<comment type="caution">
    <text evidence="2">The sequence shown here is derived from an EMBL/GenBank/DDBJ whole genome shotgun (WGS) entry which is preliminary data.</text>
</comment>
<dbReference type="PANTHER" id="PTHR33318">
    <property type="entry name" value="ASPARTYL/GLUTAMYL-TRNA(ASN/GLN) AMIDOTRANSFERASE SUBUNIT"/>
    <property type="match status" value="1"/>
</dbReference>
<feature type="region of interest" description="Disordered" evidence="1">
    <location>
        <begin position="469"/>
        <end position="532"/>
    </location>
</feature>
<dbReference type="EMBL" id="JAMYWD010000003">
    <property type="protein sequence ID" value="KAJ4975316.1"/>
    <property type="molecule type" value="Genomic_DNA"/>
</dbReference>
<feature type="region of interest" description="Disordered" evidence="1">
    <location>
        <begin position="179"/>
        <end position="209"/>
    </location>
</feature>
<dbReference type="OrthoDB" id="1932581at2759"/>
<protein>
    <recommendedName>
        <fullName evidence="4">Protein JASON-like</fullName>
    </recommendedName>
</protein>
<feature type="compositionally biased region" description="Acidic residues" evidence="1">
    <location>
        <begin position="522"/>
        <end position="532"/>
    </location>
</feature>
<name>A0A9Q0KS04_9MAGN</name>
<dbReference type="PANTHER" id="PTHR33318:SF7">
    <property type="entry name" value="PROTEIN JASON"/>
    <property type="match status" value="1"/>
</dbReference>